<evidence type="ECO:0000313" key="2">
    <source>
        <dbReference type="EMBL" id="MEN5378332.1"/>
    </source>
</evidence>
<protein>
    <submittedName>
        <fullName evidence="2">YdcF family protein</fullName>
    </submittedName>
</protein>
<sequence>MKKVILVLGAPNDERGNLSQIATDRLNCVFELCRYNDSCQILCSGGFGGFNPTDLPHATYSKAYLVSKGIPNHFFLPFALSAHSVDDIRKALPILEEERPDLVMLVTSDFHMERIKILWDIIAPKRFPIIFIPAVSSLDTQQLVMLEEHERNAIKALEKNDFKIY</sequence>
<keyword evidence="3" id="KW-1185">Reference proteome</keyword>
<dbReference type="PANTHER" id="PTHR30336">
    <property type="entry name" value="INNER MEMBRANE PROTEIN, PROBABLE PERMEASE"/>
    <property type="match status" value="1"/>
</dbReference>
<accession>A0ABV0BUQ9</accession>
<dbReference type="RefSeq" id="WP_183917032.1">
    <property type="nucleotide sequence ID" value="NZ_JBDJLH010000001.1"/>
</dbReference>
<comment type="caution">
    <text evidence="2">The sequence shown here is derived from an EMBL/GenBank/DDBJ whole genome shotgun (WGS) entry which is preliminary data.</text>
</comment>
<feature type="domain" description="DUF218" evidence="1">
    <location>
        <begin position="4"/>
        <end position="139"/>
    </location>
</feature>
<name>A0ABV0BUQ9_9SPHI</name>
<gene>
    <name evidence="2" type="ORF">ABE541_13790</name>
</gene>
<dbReference type="InterPro" id="IPR051599">
    <property type="entry name" value="Cell_Envelope_Assoc"/>
</dbReference>
<evidence type="ECO:0000313" key="3">
    <source>
        <dbReference type="Proteomes" id="UP001409291"/>
    </source>
</evidence>
<dbReference type="InterPro" id="IPR003848">
    <property type="entry name" value="DUF218"/>
</dbReference>
<reference evidence="2 3" key="1">
    <citation type="submission" date="2024-04" db="EMBL/GenBank/DDBJ databases">
        <title>WGS of bacteria from Torrens River.</title>
        <authorList>
            <person name="Wyrsch E.R."/>
            <person name="Drigo B."/>
        </authorList>
    </citation>
    <scope>NUCLEOTIDE SEQUENCE [LARGE SCALE GENOMIC DNA]</scope>
    <source>
        <strain evidence="2 3">TWI391</strain>
    </source>
</reference>
<evidence type="ECO:0000259" key="1">
    <source>
        <dbReference type="Pfam" id="PF02698"/>
    </source>
</evidence>
<dbReference type="CDD" id="cd06259">
    <property type="entry name" value="YdcF-like"/>
    <property type="match status" value="1"/>
</dbReference>
<dbReference type="PANTHER" id="PTHR30336:SF20">
    <property type="entry name" value="DUF218 DOMAIN-CONTAINING PROTEIN"/>
    <property type="match status" value="1"/>
</dbReference>
<organism evidence="2 3">
    <name type="scientific">Sphingobacterium kitahiroshimense</name>
    <dbReference type="NCBI Taxonomy" id="470446"/>
    <lineage>
        <taxon>Bacteria</taxon>
        <taxon>Pseudomonadati</taxon>
        <taxon>Bacteroidota</taxon>
        <taxon>Sphingobacteriia</taxon>
        <taxon>Sphingobacteriales</taxon>
        <taxon>Sphingobacteriaceae</taxon>
        <taxon>Sphingobacterium</taxon>
    </lineage>
</organism>
<proteinExistence type="predicted"/>
<dbReference type="Proteomes" id="UP001409291">
    <property type="component" value="Unassembled WGS sequence"/>
</dbReference>
<dbReference type="EMBL" id="JBDJNQ010000006">
    <property type="protein sequence ID" value="MEN5378332.1"/>
    <property type="molecule type" value="Genomic_DNA"/>
</dbReference>
<dbReference type="Pfam" id="PF02698">
    <property type="entry name" value="DUF218"/>
    <property type="match status" value="1"/>
</dbReference>